<evidence type="ECO:0000313" key="2">
    <source>
        <dbReference type="EMBL" id="MBB5871042.1"/>
    </source>
</evidence>
<evidence type="ECO:0000313" key="3">
    <source>
        <dbReference type="Proteomes" id="UP000587527"/>
    </source>
</evidence>
<name>A0A841BW98_9ACTN</name>
<dbReference type="EMBL" id="JACHMN010000002">
    <property type="protein sequence ID" value="MBB5871042.1"/>
    <property type="molecule type" value="Genomic_DNA"/>
</dbReference>
<reference evidence="2 3" key="1">
    <citation type="submission" date="2020-08" db="EMBL/GenBank/DDBJ databases">
        <title>Sequencing the genomes of 1000 actinobacteria strains.</title>
        <authorList>
            <person name="Klenk H.-P."/>
        </authorList>
    </citation>
    <scope>NUCLEOTIDE SEQUENCE [LARGE SCALE GENOMIC DNA]</scope>
    <source>
        <strain evidence="2 3">DSM 45362</strain>
    </source>
</reference>
<evidence type="ECO:0000256" key="1">
    <source>
        <dbReference type="SAM" id="MobiDB-lite"/>
    </source>
</evidence>
<dbReference type="AlphaFoldDB" id="A0A841BW98"/>
<feature type="compositionally biased region" description="Low complexity" evidence="1">
    <location>
        <begin position="152"/>
        <end position="161"/>
    </location>
</feature>
<comment type="caution">
    <text evidence="2">The sequence shown here is derived from an EMBL/GenBank/DDBJ whole genome shotgun (WGS) entry which is preliminary data.</text>
</comment>
<gene>
    <name evidence="2" type="ORF">F4553_004421</name>
</gene>
<dbReference type="Proteomes" id="UP000587527">
    <property type="component" value="Unassembled WGS sequence"/>
</dbReference>
<dbReference type="RefSeq" id="WP_184838833.1">
    <property type="nucleotide sequence ID" value="NZ_JACHMN010000002.1"/>
</dbReference>
<protein>
    <submittedName>
        <fullName evidence="2">Uncharacterized protein</fullName>
    </submittedName>
</protein>
<keyword evidence="3" id="KW-1185">Reference proteome</keyword>
<organism evidence="2 3">
    <name type="scientific">Allocatelliglobosispora scoriae</name>
    <dbReference type="NCBI Taxonomy" id="643052"/>
    <lineage>
        <taxon>Bacteria</taxon>
        <taxon>Bacillati</taxon>
        <taxon>Actinomycetota</taxon>
        <taxon>Actinomycetes</taxon>
        <taxon>Micromonosporales</taxon>
        <taxon>Micromonosporaceae</taxon>
        <taxon>Allocatelliglobosispora</taxon>
    </lineage>
</organism>
<accession>A0A841BW98</accession>
<proteinExistence type="predicted"/>
<feature type="region of interest" description="Disordered" evidence="1">
    <location>
        <begin position="186"/>
        <end position="207"/>
    </location>
</feature>
<sequence length="207" mass="21337">MVPKKPIPEELRETPGRLRISVAEDADPLSSIVAPMLSPALDVVIALTEPVVHAVDPVEQPLLAVPLSHAMAVRGLVGEAFAATLEPVLFTEDDIVAPLRGTPHPEHTRPAKRIRAAKHAPVIRMAADADHRSAETQLPLTEPAGGRTPVDLGGPTAPAAAPGVPGAQAGVLPGAIQLAEPGETALRSAAHRAAERLVGDAPTSSPD</sequence>
<feature type="region of interest" description="Disordered" evidence="1">
    <location>
        <begin position="128"/>
        <end position="161"/>
    </location>
</feature>